<name>A0A4Y4EVR6_9GAMM</name>
<dbReference type="PANTHER" id="PTHR17985:SF8">
    <property type="entry name" value="TRANSPORT AND GOLGI ORGANIZATION PROTEIN 2 HOMOLOG"/>
    <property type="match status" value="1"/>
</dbReference>
<evidence type="ECO:0000313" key="1">
    <source>
        <dbReference type="EMBL" id="GED21287.1"/>
    </source>
</evidence>
<proteinExistence type="predicted"/>
<dbReference type="OrthoDB" id="4380123at2"/>
<evidence type="ECO:0000313" key="2">
    <source>
        <dbReference type="Proteomes" id="UP000319812"/>
    </source>
</evidence>
<dbReference type="PANTHER" id="PTHR17985">
    <property type="entry name" value="SER/THR-RICH PROTEIN T10 IN DGCR REGION"/>
    <property type="match status" value="1"/>
</dbReference>
<dbReference type="Proteomes" id="UP000319812">
    <property type="component" value="Unassembled WGS sequence"/>
</dbReference>
<reference evidence="1 2" key="1">
    <citation type="submission" date="2019-06" db="EMBL/GenBank/DDBJ databases">
        <title>Whole genome shotgun sequence of Halomonas halmophila NBRC 15537.</title>
        <authorList>
            <person name="Hosoyama A."/>
            <person name="Uohara A."/>
            <person name="Ohji S."/>
            <person name="Ichikawa N."/>
        </authorList>
    </citation>
    <scope>NUCLEOTIDE SEQUENCE [LARGE SCALE GENOMIC DNA]</scope>
    <source>
        <strain evidence="1 2">NBRC 15537</strain>
    </source>
</reference>
<evidence type="ECO:0008006" key="3">
    <source>
        <dbReference type="Google" id="ProtNLM"/>
    </source>
</evidence>
<dbReference type="AlphaFoldDB" id="A0A4Y4EVR6"/>
<dbReference type="InterPro" id="IPR008551">
    <property type="entry name" value="TANGO2"/>
</dbReference>
<protein>
    <recommendedName>
        <fullName evidence="3">NRDE family protein</fullName>
    </recommendedName>
</protein>
<dbReference type="RefSeq" id="WP_141317307.1">
    <property type="nucleotide sequence ID" value="NZ_BJOC01000006.1"/>
</dbReference>
<dbReference type="EMBL" id="BJOC01000006">
    <property type="protein sequence ID" value="GED21287.1"/>
    <property type="molecule type" value="Genomic_DNA"/>
</dbReference>
<gene>
    <name evidence="1" type="ORF">HHA01_02640</name>
</gene>
<organism evidence="1 2">
    <name type="scientific">Halomonas halmophila</name>
    <dbReference type="NCBI Taxonomy" id="252"/>
    <lineage>
        <taxon>Bacteria</taxon>
        <taxon>Pseudomonadati</taxon>
        <taxon>Pseudomonadota</taxon>
        <taxon>Gammaproteobacteria</taxon>
        <taxon>Oceanospirillales</taxon>
        <taxon>Halomonadaceae</taxon>
        <taxon>Halomonas</taxon>
    </lineage>
</organism>
<keyword evidence="2" id="KW-1185">Reference proteome</keyword>
<sequence length="255" mass="28170">MCLIAFDFRPDDAIRLRLMANRDEFHSRPTAGLGAWEDAPAIIGGRDLQGGGGWMAMHRHGRFAAVTNVRDPGLEVPVSSPSRGALVRDALECDDLAQWLRQLAQGEARRYAGFNLLAGDGQRLWHLHRGRAALSLTAVPPGIHGLSNASLDTPWPKLLNACQGLADSRQAGWPETALARFADTRQADDERLPDTGVEPELERRLSAAFILGDAYGTRSTSWLEWQVSGHFRMHERRFGPGGTRLDDHHIDTRQA</sequence>
<dbReference type="Pfam" id="PF05742">
    <property type="entry name" value="TANGO2"/>
    <property type="match status" value="1"/>
</dbReference>
<accession>A0A4Y4EVR6</accession>
<comment type="caution">
    <text evidence="1">The sequence shown here is derived from an EMBL/GenBank/DDBJ whole genome shotgun (WGS) entry which is preliminary data.</text>
</comment>